<dbReference type="EMBL" id="MF101465">
    <property type="protein sequence ID" value="ARW69444.1"/>
    <property type="molecule type" value="Genomic_DNA"/>
</dbReference>
<dbReference type="InterPro" id="IPR036909">
    <property type="entry name" value="Cyt_c-like_dom_sf"/>
</dbReference>
<dbReference type="PROSITE" id="PS51007">
    <property type="entry name" value="CYTC"/>
    <property type="match status" value="1"/>
</dbReference>
<gene>
    <name evidence="17" type="primary">petJ</name>
</gene>
<evidence type="ECO:0000256" key="11">
    <source>
        <dbReference type="ARBA" id="ARBA00030448"/>
    </source>
</evidence>
<keyword evidence="17" id="KW-0150">Chloroplast</keyword>
<evidence type="ECO:0000256" key="14">
    <source>
        <dbReference type="PROSITE-ProRule" id="PRU00433"/>
    </source>
</evidence>
<keyword evidence="7 14" id="KW-0479">Metal-binding</keyword>
<dbReference type="Gene3D" id="1.10.760.10">
    <property type="entry name" value="Cytochrome c-like domain"/>
    <property type="match status" value="1"/>
</dbReference>
<feature type="signal peptide" evidence="15">
    <location>
        <begin position="1"/>
        <end position="24"/>
    </location>
</feature>
<dbReference type="RefSeq" id="YP_009399625.1">
    <property type="nucleotide sequence ID" value="NC_035298.1"/>
</dbReference>
<feature type="domain" description="Cytochrome c" evidence="16">
    <location>
        <begin position="27"/>
        <end position="108"/>
    </location>
</feature>
<evidence type="ECO:0000256" key="3">
    <source>
        <dbReference type="ARBA" id="ARBA00009650"/>
    </source>
</evidence>
<dbReference type="PANTHER" id="PTHR34688">
    <property type="entry name" value="CYTOCHROME C6, CHLOROPLASTIC"/>
    <property type="match status" value="1"/>
</dbReference>
<dbReference type="GO" id="GO:0009055">
    <property type="term" value="F:electron transfer activity"/>
    <property type="evidence" value="ECO:0007669"/>
    <property type="project" value="InterPro"/>
</dbReference>
<keyword evidence="4" id="KW-0813">Transport</keyword>
<dbReference type="GO" id="GO:0005506">
    <property type="term" value="F:iron ion binding"/>
    <property type="evidence" value="ECO:0007669"/>
    <property type="project" value="InterPro"/>
</dbReference>
<dbReference type="InterPro" id="IPR009056">
    <property type="entry name" value="Cyt_c-like_dom"/>
</dbReference>
<evidence type="ECO:0000256" key="5">
    <source>
        <dbReference type="ARBA" id="ARBA00022531"/>
    </source>
</evidence>
<comment type="similarity">
    <text evidence="3">Belongs to the cytochrome c family. PetJ subfamily.</text>
</comment>
<dbReference type="FunFam" id="1.10.760.10:FF:000038">
    <property type="entry name" value="Cytochrome c6"/>
    <property type="match status" value="1"/>
</dbReference>
<keyword evidence="5" id="KW-0602">Photosynthesis</keyword>
<evidence type="ECO:0000256" key="10">
    <source>
        <dbReference type="ARBA" id="ARBA00023078"/>
    </source>
</evidence>
<evidence type="ECO:0000256" key="13">
    <source>
        <dbReference type="ARBA" id="ARBA00033211"/>
    </source>
</evidence>
<keyword evidence="8" id="KW-0249">Electron transport</keyword>
<keyword evidence="15" id="KW-0732">Signal</keyword>
<proteinExistence type="inferred from homology"/>
<keyword evidence="6 14" id="KW-0349">Heme</keyword>
<dbReference type="InterPro" id="IPR008168">
    <property type="entry name" value="Cyt_C_IC"/>
</dbReference>
<keyword evidence="17" id="KW-0934">Plastid</keyword>
<dbReference type="GO" id="GO:0020037">
    <property type="term" value="F:heme binding"/>
    <property type="evidence" value="ECO:0007669"/>
    <property type="project" value="InterPro"/>
</dbReference>
<dbReference type="GeneID" id="33362119"/>
<geneLocation type="chloroplast" evidence="17"/>
<dbReference type="SUPFAM" id="SSF46626">
    <property type="entry name" value="Cytochrome c"/>
    <property type="match status" value="1"/>
</dbReference>
<keyword evidence="10" id="KW-0793">Thylakoid</keyword>
<accession>A0A1Z1MUU0</accession>
<evidence type="ECO:0000256" key="9">
    <source>
        <dbReference type="ARBA" id="ARBA00023004"/>
    </source>
</evidence>
<evidence type="ECO:0000256" key="15">
    <source>
        <dbReference type="SAM" id="SignalP"/>
    </source>
</evidence>
<dbReference type="PANTHER" id="PTHR34688:SF2">
    <property type="entry name" value="CYTOCHROME C6, CHLOROPLASTIC"/>
    <property type="match status" value="1"/>
</dbReference>
<dbReference type="InterPro" id="IPR023655">
    <property type="entry name" value="Cyt_C6"/>
</dbReference>
<evidence type="ECO:0000256" key="12">
    <source>
        <dbReference type="ARBA" id="ARBA00031247"/>
    </source>
</evidence>
<protein>
    <recommendedName>
        <fullName evidence="13">Cytochrome c-553</fullName>
    </recommendedName>
    <alternativeName>
        <fullName evidence="12">Cytochrome c553</fullName>
    </alternativeName>
    <alternativeName>
        <fullName evidence="11">Soluble cytochrome f</fullName>
    </alternativeName>
</protein>
<evidence type="ECO:0000256" key="7">
    <source>
        <dbReference type="ARBA" id="ARBA00022723"/>
    </source>
</evidence>
<feature type="chain" id="PRO_5012012079" description="Cytochrome c-553" evidence="15">
    <location>
        <begin position="25"/>
        <end position="113"/>
    </location>
</feature>
<evidence type="ECO:0000256" key="2">
    <source>
        <dbReference type="ARBA" id="ARBA00004456"/>
    </source>
</evidence>
<organism evidence="17">
    <name type="scientific">Digenea simplex</name>
    <name type="common">Marine red alga</name>
    <name type="synonym">Conferva simplex</name>
    <dbReference type="NCBI Taxonomy" id="945030"/>
    <lineage>
        <taxon>Eukaryota</taxon>
        <taxon>Rhodophyta</taxon>
        <taxon>Florideophyceae</taxon>
        <taxon>Rhodymeniophycidae</taxon>
        <taxon>Ceramiales</taxon>
        <taxon>Rhodomelaceae</taxon>
        <taxon>Polysiphonioideae</taxon>
        <taxon>Digenea</taxon>
    </lineage>
</organism>
<dbReference type="PRINTS" id="PR00605">
    <property type="entry name" value="CYTCHROMECIC"/>
</dbReference>
<reference evidence="17" key="1">
    <citation type="journal article" date="2017" name="J. Phycol.">
        <title>Analysis of chloroplast genomes and a supermatrix inform reclassification of the Rhodomelaceae (Rhodophyta).</title>
        <authorList>
            <person name="Diaz-Tapia P."/>
            <person name="Maggs C.A."/>
            <person name="West J.A."/>
            <person name="Verbruggen H."/>
        </authorList>
    </citation>
    <scope>NUCLEOTIDE SEQUENCE</scope>
    <source>
        <strain evidence="17">PD1820</strain>
    </source>
</reference>
<evidence type="ECO:0000256" key="1">
    <source>
        <dbReference type="ARBA" id="ARBA00002347"/>
    </source>
</evidence>
<dbReference type="GO" id="GO:0015979">
    <property type="term" value="P:photosynthesis"/>
    <property type="evidence" value="ECO:0007669"/>
    <property type="project" value="UniProtKB-KW"/>
</dbReference>
<comment type="subcellular location">
    <subcellularLocation>
        <location evidence="2">Plastid</location>
        <location evidence="2">Chloroplast thylakoid lumen</location>
    </subcellularLocation>
</comment>
<evidence type="ECO:0000256" key="6">
    <source>
        <dbReference type="ARBA" id="ARBA00022617"/>
    </source>
</evidence>
<comment type="function">
    <text evidence="1">Functions as an electron carrier between membrane-bound cytochrome b6-f and photosystem I in oxygenic photosynthesis.</text>
</comment>
<evidence type="ECO:0000313" key="17">
    <source>
        <dbReference type="EMBL" id="ARW69444.1"/>
    </source>
</evidence>
<evidence type="ECO:0000256" key="8">
    <source>
        <dbReference type="ARBA" id="ARBA00022982"/>
    </source>
</evidence>
<dbReference type="Pfam" id="PF13442">
    <property type="entry name" value="Cytochrome_CBB3"/>
    <property type="match status" value="1"/>
</dbReference>
<evidence type="ECO:0000259" key="16">
    <source>
        <dbReference type="PROSITE" id="PS51007"/>
    </source>
</evidence>
<evidence type="ECO:0000256" key="4">
    <source>
        <dbReference type="ARBA" id="ARBA00022448"/>
    </source>
</evidence>
<sequence>MKFLLSLLSTLCFVLFTSIQIAYSQSIDLDEGEKVFSENCTACHAGGNNVIAAEKTLKLDALEKYEKASVDAIVYQVTNGNAGGMPAFGDRLSDDQIQNVANYVLNQAKTDSW</sequence>
<keyword evidence="9 14" id="KW-0408">Iron</keyword>
<dbReference type="GO" id="GO:0009543">
    <property type="term" value="C:chloroplast thylakoid lumen"/>
    <property type="evidence" value="ECO:0007669"/>
    <property type="project" value="UniProtKB-SubCell"/>
</dbReference>
<name>A0A1Z1MUU0_DIGSM</name>
<dbReference type="AlphaFoldDB" id="A0A1Z1MUU0"/>